<organism evidence="1 2">
    <name type="scientific">Blastomyces parvus</name>
    <dbReference type="NCBI Taxonomy" id="2060905"/>
    <lineage>
        <taxon>Eukaryota</taxon>
        <taxon>Fungi</taxon>
        <taxon>Dikarya</taxon>
        <taxon>Ascomycota</taxon>
        <taxon>Pezizomycotina</taxon>
        <taxon>Eurotiomycetes</taxon>
        <taxon>Eurotiomycetidae</taxon>
        <taxon>Onygenales</taxon>
        <taxon>Ajellomycetaceae</taxon>
        <taxon>Blastomyces</taxon>
    </lineage>
</organism>
<reference evidence="1 2" key="1">
    <citation type="submission" date="2017-10" db="EMBL/GenBank/DDBJ databases">
        <title>Comparative genomics in systemic dimorphic fungi from Ajellomycetaceae.</title>
        <authorList>
            <person name="Munoz J.F."/>
            <person name="Mcewen J.G."/>
            <person name="Clay O.K."/>
            <person name="Cuomo C.A."/>
        </authorList>
    </citation>
    <scope>NUCLEOTIDE SEQUENCE [LARGE SCALE GENOMIC DNA]</scope>
    <source>
        <strain evidence="1 2">UAMH130</strain>
    </source>
</reference>
<proteinExistence type="predicted"/>
<evidence type="ECO:0000313" key="1">
    <source>
        <dbReference type="EMBL" id="PGG99054.1"/>
    </source>
</evidence>
<evidence type="ECO:0000313" key="2">
    <source>
        <dbReference type="Proteomes" id="UP000224080"/>
    </source>
</evidence>
<comment type="caution">
    <text evidence="1">The sequence shown here is derived from an EMBL/GenBank/DDBJ whole genome shotgun (WGS) entry which is preliminary data.</text>
</comment>
<protein>
    <submittedName>
        <fullName evidence="1">Uncharacterized protein</fullName>
    </submittedName>
</protein>
<keyword evidence="2" id="KW-1185">Reference proteome</keyword>
<accession>A0A2B7WQY2</accession>
<dbReference type="Proteomes" id="UP000224080">
    <property type="component" value="Unassembled WGS sequence"/>
</dbReference>
<name>A0A2B7WQY2_9EURO</name>
<dbReference type="AlphaFoldDB" id="A0A2B7WQY2"/>
<dbReference type="EMBL" id="PDNC01000107">
    <property type="protein sequence ID" value="PGG99054.1"/>
    <property type="molecule type" value="Genomic_DNA"/>
</dbReference>
<sequence>MVKGIDPRAREKFAAELACSKQERAMTGGSDRLFGTSGVQGQRFSHTRNRRAELAYITRSSGALTICHPLDRLPFCAARETFNPLRQVQVAYPTTLMFRRPRQTEPEY</sequence>
<gene>
    <name evidence="1" type="ORF">GX51_06471</name>
</gene>